<dbReference type="GO" id="GO:0003676">
    <property type="term" value="F:nucleic acid binding"/>
    <property type="evidence" value="ECO:0007669"/>
    <property type="project" value="InterPro"/>
</dbReference>
<dbReference type="PROSITE" id="PS50862">
    <property type="entry name" value="AA_TRNA_LIGASE_II"/>
    <property type="match status" value="1"/>
</dbReference>
<dbReference type="InterPro" id="IPR004522">
    <property type="entry name" value="Asn-tRNA-ligase"/>
</dbReference>
<evidence type="ECO:0000256" key="6">
    <source>
        <dbReference type="ARBA" id="ARBA00022917"/>
    </source>
</evidence>
<name>A0A7R9J028_TIMCA</name>
<keyword evidence="6" id="KW-0648">Protein biosynthesis</keyword>
<dbReference type="InterPro" id="IPR045864">
    <property type="entry name" value="aa-tRNA-synth_II/BPL/LPL"/>
</dbReference>
<evidence type="ECO:0000256" key="8">
    <source>
        <dbReference type="SAM" id="MobiDB-lite"/>
    </source>
</evidence>
<dbReference type="EMBL" id="OE179893">
    <property type="protein sequence ID" value="CAD7570063.1"/>
    <property type="molecule type" value="Genomic_DNA"/>
</dbReference>
<dbReference type="NCBIfam" id="TIGR00457">
    <property type="entry name" value="asnS"/>
    <property type="match status" value="1"/>
</dbReference>
<evidence type="ECO:0000256" key="5">
    <source>
        <dbReference type="ARBA" id="ARBA00022840"/>
    </source>
</evidence>
<feature type="compositionally biased region" description="Basic and acidic residues" evidence="8">
    <location>
        <begin position="105"/>
        <end position="114"/>
    </location>
</feature>
<dbReference type="CDD" id="cd04318">
    <property type="entry name" value="EcAsnRS_like_N"/>
    <property type="match status" value="1"/>
</dbReference>
<keyword evidence="3" id="KW-0436">Ligase</keyword>
<dbReference type="FunFam" id="3.30.930.10:FF:000016">
    <property type="entry name" value="Asparagine--tRNA ligase"/>
    <property type="match status" value="1"/>
</dbReference>
<protein>
    <recommendedName>
        <fullName evidence="2">asparagine--tRNA ligase</fullName>
        <ecNumber evidence="2">6.1.1.22</ecNumber>
    </recommendedName>
</protein>
<evidence type="ECO:0000256" key="2">
    <source>
        <dbReference type="ARBA" id="ARBA00012816"/>
    </source>
</evidence>
<dbReference type="SUPFAM" id="SSF50249">
    <property type="entry name" value="Nucleic acid-binding proteins"/>
    <property type="match status" value="1"/>
</dbReference>
<sequence length="647" mass="71964">MYQHFLGVGNHLGTKHTYNTQTGLNSALPVRGSLVYCKSSALNHAATKPGVRVSQTVVRIPAEVELEEVIPHSRGGRVENHLGKTTPSSPDRDSNLDLPVLSSRAQHDKREKPPPVHPTTEIRTSISPYSAVEFSTTSALANYATEAGNNHTSRTPLVHGYQMVQAALTRSGAEYGADFGLIEITSDQSSGSLTQEEYPAKVYTLSFQGWVRAHRKMKDIAFVDVNDGSCSEGLQVIIPKSLQPQNLSFGSSVEVHGTLTINPNEQIEMVAKDIKVVGPCVVSEGYPFAARKVYPPDYVRQFPHLRPRTKQFGSLLRVRDAAFRAICELLHAQGFVNVHTPLLTSNDCEGAGEVFLVQPDSEGLKKEMAKDGKCPEEAYFDSKAFLTVSGQLHLEAVARGLSKVYTFGPTFRAENSRTRHHLSEFYMLELEMAFLENLSDLSTFIETFVKGVTSKVLEECEVDVQTLLQQQVSKEGEHFTLSELTQRPFVTVSYDEAVSILERHSEQLESRVCRGEDLSKVHELFLVKHCGGGPVFVVEWPRKIKPFYMKCVAGDTDKVAALDLLVPRVGELCGGSLREDNYTVLQQKLESSNLDESLAWYLELRKYGNIPTGGFGLGFERYLQYILGIQNIKDTIPFPRWPHNCKL</sequence>
<keyword evidence="4" id="KW-0547">Nucleotide-binding</keyword>
<dbReference type="Pfam" id="PF01336">
    <property type="entry name" value="tRNA_anti-codon"/>
    <property type="match status" value="1"/>
</dbReference>
<keyword evidence="7" id="KW-0030">Aminoacyl-tRNA synthetase</keyword>
<evidence type="ECO:0000256" key="7">
    <source>
        <dbReference type="ARBA" id="ARBA00023146"/>
    </source>
</evidence>
<dbReference type="EC" id="6.1.1.22" evidence="2"/>
<dbReference type="Pfam" id="PF00152">
    <property type="entry name" value="tRNA-synt_2"/>
    <property type="match status" value="1"/>
</dbReference>
<dbReference type="InterPro" id="IPR006195">
    <property type="entry name" value="aa-tRNA-synth_II"/>
</dbReference>
<comment type="similarity">
    <text evidence="1">Belongs to the class-II aminoacyl-tRNA synthetase family.</text>
</comment>
<reference evidence="10" key="1">
    <citation type="submission" date="2020-11" db="EMBL/GenBank/DDBJ databases">
        <authorList>
            <person name="Tran Van P."/>
        </authorList>
    </citation>
    <scope>NUCLEOTIDE SEQUENCE</scope>
</reference>
<dbReference type="AlphaFoldDB" id="A0A7R9J028"/>
<dbReference type="InterPro" id="IPR004365">
    <property type="entry name" value="NA-bd_OB_tRNA"/>
</dbReference>
<dbReference type="Gene3D" id="3.30.930.10">
    <property type="entry name" value="Bira Bifunctional Protein, Domain 2"/>
    <property type="match status" value="1"/>
</dbReference>
<dbReference type="GO" id="GO:0005739">
    <property type="term" value="C:mitochondrion"/>
    <property type="evidence" value="ECO:0007669"/>
    <property type="project" value="TreeGrafter"/>
</dbReference>
<dbReference type="InterPro" id="IPR012340">
    <property type="entry name" value="NA-bd_OB-fold"/>
</dbReference>
<dbReference type="PANTHER" id="PTHR22594:SF34">
    <property type="entry name" value="ASPARAGINE--TRNA LIGASE, MITOCHONDRIAL-RELATED"/>
    <property type="match status" value="1"/>
</dbReference>
<dbReference type="GO" id="GO:0004816">
    <property type="term" value="F:asparagine-tRNA ligase activity"/>
    <property type="evidence" value="ECO:0007669"/>
    <property type="project" value="UniProtKB-EC"/>
</dbReference>
<evidence type="ECO:0000313" key="10">
    <source>
        <dbReference type="EMBL" id="CAD7570063.1"/>
    </source>
</evidence>
<dbReference type="CDD" id="cd00776">
    <property type="entry name" value="AsxRS_core"/>
    <property type="match status" value="1"/>
</dbReference>
<evidence type="ECO:0000256" key="1">
    <source>
        <dbReference type="ARBA" id="ARBA00008226"/>
    </source>
</evidence>
<keyword evidence="5" id="KW-0067">ATP-binding</keyword>
<dbReference type="Gene3D" id="2.40.50.140">
    <property type="entry name" value="Nucleic acid-binding proteins"/>
    <property type="match status" value="1"/>
</dbReference>
<feature type="region of interest" description="Disordered" evidence="8">
    <location>
        <begin position="72"/>
        <end position="124"/>
    </location>
</feature>
<evidence type="ECO:0000256" key="4">
    <source>
        <dbReference type="ARBA" id="ARBA00022741"/>
    </source>
</evidence>
<dbReference type="GO" id="GO:0005524">
    <property type="term" value="F:ATP binding"/>
    <property type="evidence" value="ECO:0007669"/>
    <property type="project" value="UniProtKB-KW"/>
</dbReference>
<proteinExistence type="inferred from homology"/>
<dbReference type="InterPro" id="IPR002312">
    <property type="entry name" value="Asp/Asn-tRNA-synth_IIb"/>
</dbReference>
<dbReference type="InterPro" id="IPR004364">
    <property type="entry name" value="Aa-tRNA-synt_II"/>
</dbReference>
<organism evidence="10">
    <name type="scientific">Timema californicum</name>
    <name type="common">California timema</name>
    <name type="synonym">Walking stick</name>
    <dbReference type="NCBI Taxonomy" id="61474"/>
    <lineage>
        <taxon>Eukaryota</taxon>
        <taxon>Metazoa</taxon>
        <taxon>Ecdysozoa</taxon>
        <taxon>Arthropoda</taxon>
        <taxon>Hexapoda</taxon>
        <taxon>Insecta</taxon>
        <taxon>Pterygota</taxon>
        <taxon>Neoptera</taxon>
        <taxon>Polyneoptera</taxon>
        <taxon>Phasmatodea</taxon>
        <taxon>Timematodea</taxon>
        <taxon>Timematoidea</taxon>
        <taxon>Timematidae</taxon>
        <taxon>Timema</taxon>
    </lineage>
</organism>
<evidence type="ECO:0000256" key="3">
    <source>
        <dbReference type="ARBA" id="ARBA00022598"/>
    </source>
</evidence>
<feature type="domain" description="Aminoacyl-transfer RNA synthetases class-II family profile" evidence="9">
    <location>
        <begin position="316"/>
        <end position="637"/>
    </location>
</feature>
<dbReference type="SUPFAM" id="SSF55681">
    <property type="entry name" value="Class II aaRS and biotin synthetases"/>
    <property type="match status" value="1"/>
</dbReference>
<gene>
    <name evidence="10" type="ORF">TCMB3V08_LOCUS2778</name>
</gene>
<dbReference type="NCBIfam" id="NF003037">
    <property type="entry name" value="PRK03932.1"/>
    <property type="match status" value="1"/>
</dbReference>
<dbReference type="PRINTS" id="PR01042">
    <property type="entry name" value="TRNASYNTHASP"/>
</dbReference>
<evidence type="ECO:0000259" key="9">
    <source>
        <dbReference type="PROSITE" id="PS50862"/>
    </source>
</evidence>
<dbReference type="GO" id="GO:0006421">
    <property type="term" value="P:asparaginyl-tRNA aminoacylation"/>
    <property type="evidence" value="ECO:0007669"/>
    <property type="project" value="InterPro"/>
</dbReference>
<accession>A0A7R9J028</accession>
<dbReference type="PANTHER" id="PTHR22594">
    <property type="entry name" value="ASPARTYL/LYSYL-TRNA SYNTHETASE"/>
    <property type="match status" value="1"/>
</dbReference>